<name>A0A2C6LD35_9APIC</name>
<feature type="region of interest" description="Disordered" evidence="1">
    <location>
        <begin position="244"/>
        <end position="270"/>
    </location>
</feature>
<dbReference type="PANTHER" id="PTHR12277">
    <property type="entry name" value="ALPHA/BETA HYDROLASE DOMAIN-CONTAINING PROTEIN"/>
    <property type="match status" value="1"/>
</dbReference>
<proteinExistence type="predicted"/>
<dbReference type="Proteomes" id="UP000221165">
    <property type="component" value="Unassembled WGS sequence"/>
</dbReference>
<gene>
    <name evidence="2" type="ORF">CSUI_001334</name>
</gene>
<accession>A0A2C6LD35</accession>
<evidence type="ECO:0000313" key="2">
    <source>
        <dbReference type="EMBL" id="PHJ24813.1"/>
    </source>
</evidence>
<keyword evidence="3" id="KW-1185">Reference proteome</keyword>
<reference evidence="2 3" key="1">
    <citation type="journal article" date="2017" name="Int. J. Parasitol.">
        <title>The genome of the protozoan parasite Cystoisospora suis and a reverse vaccinology approach to identify vaccine candidates.</title>
        <authorList>
            <person name="Palmieri N."/>
            <person name="Shrestha A."/>
            <person name="Ruttkowski B."/>
            <person name="Beck T."/>
            <person name="Vogl C."/>
            <person name="Tomley F."/>
            <person name="Blake D.P."/>
            <person name="Joachim A."/>
        </authorList>
    </citation>
    <scope>NUCLEOTIDE SEQUENCE [LARGE SCALE GENOMIC DNA]</scope>
    <source>
        <strain evidence="2 3">Wien I</strain>
    </source>
</reference>
<sequence>MGNALKRMVFQPPSHPTYESDSRFLWLMTRRQQKIPAFFIDRGADITILFSHGNAEDIGMVLDYFKEVSTLWNCNFFVYEYVGYGRSTGRPSEQGVYDSIEAAYEYATTQLGIPPTSIVAYGRSLGTGASCHLGSRHVLGGMILQSGLTSIHRVGLNTRFSLPGDMFCNIDKISKVTCPVFIIHGTKDEIVPVHHGMELYNKCKLSVTPYWIEGGGHNNLELLGRREFYENVARFLKFVRSRGGGGGTTSTLTGGASSAPPRHSDSSLTSAALRSYKSNATLGAA</sequence>
<dbReference type="GeneID" id="94424751"/>
<dbReference type="EMBL" id="MIGC01000526">
    <property type="protein sequence ID" value="PHJ24813.1"/>
    <property type="molecule type" value="Genomic_DNA"/>
</dbReference>
<evidence type="ECO:0000256" key="1">
    <source>
        <dbReference type="SAM" id="MobiDB-lite"/>
    </source>
</evidence>
<dbReference type="InterPro" id="IPR029058">
    <property type="entry name" value="AB_hydrolase_fold"/>
</dbReference>
<dbReference type="Gene3D" id="3.40.50.1820">
    <property type="entry name" value="alpha/beta hydrolase"/>
    <property type="match status" value="1"/>
</dbReference>
<dbReference type="SUPFAM" id="SSF53474">
    <property type="entry name" value="alpha/beta-Hydrolases"/>
    <property type="match status" value="1"/>
</dbReference>
<evidence type="ECO:0000313" key="3">
    <source>
        <dbReference type="Proteomes" id="UP000221165"/>
    </source>
</evidence>
<comment type="caution">
    <text evidence="2">The sequence shown here is derived from an EMBL/GenBank/DDBJ whole genome shotgun (WGS) entry which is preliminary data.</text>
</comment>
<dbReference type="VEuPathDB" id="ToxoDB:CSUI_001334"/>
<dbReference type="AlphaFoldDB" id="A0A2C6LD35"/>
<feature type="compositionally biased region" description="Low complexity" evidence="1">
    <location>
        <begin position="249"/>
        <end position="259"/>
    </location>
</feature>
<dbReference type="OrthoDB" id="446723at2759"/>
<dbReference type="PANTHER" id="PTHR12277:SF81">
    <property type="entry name" value="PROTEIN ABHD13"/>
    <property type="match status" value="1"/>
</dbReference>
<protein>
    <submittedName>
        <fullName evidence="2">Alpha beta</fullName>
    </submittedName>
</protein>
<dbReference type="RefSeq" id="XP_067926485.1">
    <property type="nucleotide sequence ID" value="XM_068061540.1"/>
</dbReference>
<organism evidence="2 3">
    <name type="scientific">Cystoisospora suis</name>
    <dbReference type="NCBI Taxonomy" id="483139"/>
    <lineage>
        <taxon>Eukaryota</taxon>
        <taxon>Sar</taxon>
        <taxon>Alveolata</taxon>
        <taxon>Apicomplexa</taxon>
        <taxon>Conoidasida</taxon>
        <taxon>Coccidia</taxon>
        <taxon>Eucoccidiorida</taxon>
        <taxon>Eimeriorina</taxon>
        <taxon>Sarcocystidae</taxon>
        <taxon>Cystoisospora</taxon>
    </lineage>
</organism>